<sequence length="199" mass="23265">MGQKDQIMDLIRRKNGQIKTKDVVDQKLRKEVLSRLVEEGALIRVKRGVYMLPEGTVDELQIIQLKIPDGIFSFGTALYFNGLSNRVPEIYHISVPHGRNMTRIKRENSNIVLHYPKQEYFELGKKTAQTTFGAFIFIYDAERCILDLIKYRKKMDMQLFNDALKLYFESEEKNLLRLSIYAQKLGLENALRVYTEVLL</sequence>
<evidence type="ECO:0000313" key="2">
    <source>
        <dbReference type="EMBL" id="MBC3803411.1"/>
    </source>
</evidence>
<dbReference type="Proteomes" id="UP000603234">
    <property type="component" value="Unassembled WGS sequence"/>
</dbReference>
<dbReference type="InterPro" id="IPR025159">
    <property type="entry name" value="AbiEi_N"/>
</dbReference>
<keyword evidence="3" id="KW-1185">Reference proteome</keyword>
<gene>
    <name evidence="2" type="ORF">GH808_03040</name>
</gene>
<proteinExistence type="predicted"/>
<dbReference type="RefSeq" id="WP_115028155.1">
    <property type="nucleotide sequence ID" value="NZ_WJBC01000003.1"/>
</dbReference>
<evidence type="ECO:0000259" key="1">
    <source>
        <dbReference type="Pfam" id="PF13338"/>
    </source>
</evidence>
<dbReference type="EMBL" id="WJBC01000003">
    <property type="protein sequence ID" value="MBC3803411.1"/>
    <property type="molecule type" value="Genomic_DNA"/>
</dbReference>
<accession>A0ABR6WS72</accession>
<dbReference type="Pfam" id="PF13338">
    <property type="entry name" value="AbiEi_4"/>
    <property type="match status" value="1"/>
</dbReference>
<evidence type="ECO:0000313" key="3">
    <source>
        <dbReference type="Proteomes" id="UP000603234"/>
    </source>
</evidence>
<organism evidence="2 3">
    <name type="scientific">Acetobacterium fimetarium</name>
    <dbReference type="NCBI Taxonomy" id="52691"/>
    <lineage>
        <taxon>Bacteria</taxon>
        <taxon>Bacillati</taxon>
        <taxon>Bacillota</taxon>
        <taxon>Clostridia</taxon>
        <taxon>Eubacteriales</taxon>
        <taxon>Eubacteriaceae</taxon>
        <taxon>Acetobacterium</taxon>
    </lineage>
</organism>
<feature type="domain" description="AbiEi antitoxin N-terminal" evidence="1">
    <location>
        <begin position="5"/>
        <end position="53"/>
    </location>
</feature>
<name>A0ABR6WS72_9FIRM</name>
<protein>
    <submittedName>
        <fullName evidence="2">Abortive infection protein</fullName>
    </submittedName>
</protein>
<reference evidence="2 3" key="1">
    <citation type="journal article" date="2020" name="mSystems">
        <title>Defining Genomic and Predicted Metabolic Features of the Acetobacterium Genus.</title>
        <authorList>
            <person name="Ross D.E."/>
            <person name="Marshall C.W."/>
            <person name="Gulliver D."/>
            <person name="May H.D."/>
            <person name="Norman R.S."/>
        </authorList>
    </citation>
    <scope>NUCLEOTIDE SEQUENCE [LARGE SCALE GENOMIC DNA]</scope>
    <source>
        <strain evidence="2 3">DSM 8238</strain>
    </source>
</reference>
<comment type="caution">
    <text evidence="2">The sequence shown here is derived from an EMBL/GenBank/DDBJ whole genome shotgun (WGS) entry which is preliminary data.</text>
</comment>